<feature type="signal peptide" evidence="1">
    <location>
        <begin position="1"/>
        <end position="15"/>
    </location>
</feature>
<sequence>MLVSLLIVLWPAAIALRVDLNSIPGGNSSSSFFDLSFNDVAYEALANLSHELLRHTPQSHEKCGLNLMKAGTQKRVASVSEYLSQSLPSKSVLFLGCSLDANALIAFCASVGSKLHGNPYEGQFCKVGNLTTAFLFHPGSGEPPYFSLYDKALDGKHMKHHPSTHWAWWRITKHAPIFTQSIMGAQPDLVVVDDSLWSLSKWWEHNGGDISMTNQSSFPIPSKELQQWCNGGLKSHMGLVAATYPSSRVAFRTAPTVTKPFYGQTAEIIDIMQECIAAQTNGDRLFGKYSVIHFHDMVDRMMQSSKEKGQPVEDLYCDGIHPGPEISLAYANMVLDLVRI</sequence>
<gene>
    <name evidence="2" type="ORF">PCOR1329_LOCUS29658</name>
</gene>
<accession>A0ABN9SHZ1</accession>
<evidence type="ECO:0000313" key="3">
    <source>
        <dbReference type="Proteomes" id="UP001189429"/>
    </source>
</evidence>
<proteinExistence type="predicted"/>
<name>A0ABN9SHZ1_9DINO</name>
<dbReference type="Proteomes" id="UP001189429">
    <property type="component" value="Unassembled WGS sequence"/>
</dbReference>
<comment type="caution">
    <text evidence="2">The sequence shown here is derived from an EMBL/GenBank/DDBJ whole genome shotgun (WGS) entry which is preliminary data.</text>
</comment>
<keyword evidence="3" id="KW-1185">Reference proteome</keyword>
<dbReference type="EMBL" id="CAUYUJ010011192">
    <property type="protein sequence ID" value="CAK0831315.1"/>
    <property type="molecule type" value="Genomic_DNA"/>
</dbReference>
<feature type="chain" id="PRO_5047162756" description="SGNH domain-containing protein" evidence="1">
    <location>
        <begin position="16"/>
        <end position="340"/>
    </location>
</feature>
<reference evidence="2" key="1">
    <citation type="submission" date="2023-10" db="EMBL/GenBank/DDBJ databases">
        <authorList>
            <person name="Chen Y."/>
            <person name="Shah S."/>
            <person name="Dougan E. K."/>
            <person name="Thang M."/>
            <person name="Chan C."/>
        </authorList>
    </citation>
    <scope>NUCLEOTIDE SEQUENCE [LARGE SCALE GENOMIC DNA]</scope>
</reference>
<protein>
    <recommendedName>
        <fullName evidence="4">SGNH domain-containing protein</fullName>
    </recommendedName>
</protein>
<evidence type="ECO:0000256" key="1">
    <source>
        <dbReference type="SAM" id="SignalP"/>
    </source>
</evidence>
<organism evidence="2 3">
    <name type="scientific">Prorocentrum cordatum</name>
    <dbReference type="NCBI Taxonomy" id="2364126"/>
    <lineage>
        <taxon>Eukaryota</taxon>
        <taxon>Sar</taxon>
        <taxon>Alveolata</taxon>
        <taxon>Dinophyceae</taxon>
        <taxon>Prorocentrales</taxon>
        <taxon>Prorocentraceae</taxon>
        <taxon>Prorocentrum</taxon>
    </lineage>
</organism>
<evidence type="ECO:0008006" key="4">
    <source>
        <dbReference type="Google" id="ProtNLM"/>
    </source>
</evidence>
<keyword evidence="1" id="KW-0732">Signal</keyword>
<evidence type="ECO:0000313" key="2">
    <source>
        <dbReference type="EMBL" id="CAK0831315.1"/>
    </source>
</evidence>